<accession>A0ABT6B8S5</accession>
<comment type="caution">
    <text evidence="3">The sequence shown here is derived from an EMBL/GenBank/DDBJ whole genome shotgun (WGS) entry which is preliminary data.</text>
</comment>
<feature type="domain" description="Anti-sigma K factor RskA C-terminal" evidence="2">
    <location>
        <begin position="100"/>
        <end position="227"/>
    </location>
</feature>
<dbReference type="InterPro" id="IPR051474">
    <property type="entry name" value="Anti-sigma-K/W_factor"/>
</dbReference>
<sequence>MNDDIEMDKDNLRYAEYVLGVLDADARAAVAREVASGTDAAAAVALWQRRLMPLATEVAGVTPPAHVWSSIRRRLGMPTPARVPWLRSLALWRWIGAGATAFAAAMLVVTLTRPSVPGATNAPARLWVSTLVADDGKAWWTATVDPGRSEAVVQPGSPGALAAGRDTQLWIVPEGGRPVSMGVFPSRDPKRLALTGDVLAQLARHAVLAVSLEPAGGSPTGQPTGPVIATGTIRFADR</sequence>
<feature type="transmembrane region" description="Helical" evidence="1">
    <location>
        <begin position="91"/>
        <end position="111"/>
    </location>
</feature>
<keyword evidence="1" id="KW-1133">Transmembrane helix</keyword>
<gene>
    <name evidence="3" type="ORF">P3W24_05940</name>
</gene>
<dbReference type="PANTHER" id="PTHR37461">
    <property type="entry name" value="ANTI-SIGMA-K FACTOR RSKA"/>
    <property type="match status" value="1"/>
</dbReference>
<dbReference type="InterPro" id="IPR018764">
    <property type="entry name" value="RskA_C"/>
</dbReference>
<reference evidence="3 4" key="1">
    <citation type="journal article" date="2024" name="Curr. Microbiol.">
        <title>Luteibacter sahnii sp. nov., A Novel Yellow-Colored Xanthomonadin Pigment Producing Probiotic Bacterium from Healthy Rice Seed Microbiome.</title>
        <authorList>
            <person name="Jaiswal G."/>
            <person name="Rana R."/>
            <person name="Nayak P.K."/>
            <person name="Chouhan R."/>
            <person name="Gandhi S.G."/>
            <person name="Patel H.K."/>
            <person name="Patil P.B."/>
        </authorList>
    </citation>
    <scope>NUCLEOTIDE SEQUENCE [LARGE SCALE GENOMIC DNA]</scope>
    <source>
        <strain evidence="3 4">PPL201</strain>
    </source>
</reference>
<dbReference type="Pfam" id="PF10099">
    <property type="entry name" value="RskA_C"/>
    <property type="match status" value="1"/>
</dbReference>
<proteinExistence type="predicted"/>
<evidence type="ECO:0000259" key="2">
    <source>
        <dbReference type="Pfam" id="PF10099"/>
    </source>
</evidence>
<evidence type="ECO:0000313" key="4">
    <source>
        <dbReference type="Proteomes" id="UP001528850"/>
    </source>
</evidence>
<organism evidence="3 4">
    <name type="scientific">Luteibacter sahnii</name>
    <dbReference type="NCBI Taxonomy" id="3021977"/>
    <lineage>
        <taxon>Bacteria</taxon>
        <taxon>Pseudomonadati</taxon>
        <taxon>Pseudomonadota</taxon>
        <taxon>Gammaproteobacteria</taxon>
        <taxon>Lysobacterales</taxon>
        <taxon>Rhodanobacteraceae</taxon>
        <taxon>Luteibacter</taxon>
    </lineage>
</organism>
<evidence type="ECO:0000256" key="1">
    <source>
        <dbReference type="SAM" id="Phobius"/>
    </source>
</evidence>
<keyword evidence="4" id="KW-1185">Reference proteome</keyword>
<keyword evidence="1" id="KW-0472">Membrane</keyword>
<evidence type="ECO:0000313" key="3">
    <source>
        <dbReference type="EMBL" id="MDF4024499.1"/>
    </source>
</evidence>
<dbReference type="EMBL" id="JARJJS010000001">
    <property type="protein sequence ID" value="MDF4024499.1"/>
    <property type="molecule type" value="Genomic_DNA"/>
</dbReference>
<dbReference type="Proteomes" id="UP001528850">
    <property type="component" value="Unassembled WGS sequence"/>
</dbReference>
<keyword evidence="1" id="KW-0812">Transmembrane</keyword>
<name>A0ABT6B8S5_9GAMM</name>
<protein>
    <submittedName>
        <fullName evidence="3">Anti-sigma factor</fullName>
    </submittedName>
</protein>
<dbReference type="PANTHER" id="PTHR37461:SF1">
    <property type="entry name" value="ANTI-SIGMA-K FACTOR RSKA"/>
    <property type="match status" value="1"/>
</dbReference>